<accession>A0A7X0F5E2</accession>
<protein>
    <submittedName>
        <fullName evidence="2">Uncharacterized protein</fullName>
    </submittedName>
</protein>
<keyword evidence="1" id="KW-1133">Transmembrane helix</keyword>
<evidence type="ECO:0000256" key="1">
    <source>
        <dbReference type="SAM" id="Phobius"/>
    </source>
</evidence>
<proteinExistence type="predicted"/>
<feature type="transmembrane region" description="Helical" evidence="1">
    <location>
        <begin position="71"/>
        <end position="92"/>
    </location>
</feature>
<keyword evidence="1" id="KW-0812">Transmembrane</keyword>
<gene>
    <name evidence="2" type="ORF">GGR00_001142</name>
</gene>
<keyword evidence="3" id="KW-1185">Reference proteome</keyword>
<feature type="transmembrane region" description="Helical" evidence="1">
    <location>
        <begin position="44"/>
        <end position="64"/>
    </location>
</feature>
<feature type="transmembrane region" description="Helical" evidence="1">
    <location>
        <begin position="12"/>
        <end position="38"/>
    </location>
</feature>
<dbReference type="RefSeq" id="WP_184698409.1">
    <property type="nucleotide sequence ID" value="NZ_BAABEG010000001.1"/>
</dbReference>
<feature type="transmembrane region" description="Helical" evidence="1">
    <location>
        <begin position="98"/>
        <end position="117"/>
    </location>
</feature>
<sequence length="133" mass="13793">MSIVVTPFLRKVLHADALISGAAGILMMLGAPLLSPLLGLPGELLFWAGLVLVPFVAMLVVLARRVTVSRLLMIDIIVINALWVVASFGLLISGLVAPNALGIAFVVAQALAVAVFAELQFIGIRRAAAAAAV</sequence>
<dbReference type="EMBL" id="JACHOU010000002">
    <property type="protein sequence ID" value="MBB6353374.1"/>
    <property type="molecule type" value="Genomic_DNA"/>
</dbReference>
<organism evidence="2 3">
    <name type="scientific">Aminobacter aganoensis</name>
    <dbReference type="NCBI Taxonomy" id="83264"/>
    <lineage>
        <taxon>Bacteria</taxon>
        <taxon>Pseudomonadati</taxon>
        <taxon>Pseudomonadota</taxon>
        <taxon>Alphaproteobacteria</taxon>
        <taxon>Hyphomicrobiales</taxon>
        <taxon>Phyllobacteriaceae</taxon>
        <taxon>Aminobacter</taxon>
    </lineage>
</organism>
<dbReference type="Proteomes" id="UP000536262">
    <property type="component" value="Unassembled WGS sequence"/>
</dbReference>
<name>A0A7X0F5E2_9HYPH</name>
<keyword evidence="1" id="KW-0472">Membrane</keyword>
<evidence type="ECO:0000313" key="2">
    <source>
        <dbReference type="EMBL" id="MBB6353374.1"/>
    </source>
</evidence>
<evidence type="ECO:0000313" key="3">
    <source>
        <dbReference type="Proteomes" id="UP000536262"/>
    </source>
</evidence>
<dbReference type="AlphaFoldDB" id="A0A7X0F5E2"/>
<reference evidence="2 3" key="1">
    <citation type="submission" date="2020-08" db="EMBL/GenBank/DDBJ databases">
        <title>Genomic Encyclopedia of Type Strains, Phase IV (KMG-IV): sequencing the most valuable type-strain genomes for metagenomic binning, comparative biology and taxonomic classification.</title>
        <authorList>
            <person name="Goeker M."/>
        </authorList>
    </citation>
    <scope>NUCLEOTIDE SEQUENCE [LARGE SCALE GENOMIC DNA]</scope>
    <source>
        <strain evidence="2 3">DSM 7051</strain>
    </source>
</reference>
<comment type="caution">
    <text evidence="2">The sequence shown here is derived from an EMBL/GenBank/DDBJ whole genome shotgun (WGS) entry which is preliminary data.</text>
</comment>